<dbReference type="AlphaFoldDB" id="A0A1I5R8H1"/>
<protein>
    <submittedName>
        <fullName evidence="2">Uncharacterized protein</fullName>
    </submittedName>
</protein>
<feature type="region of interest" description="Disordered" evidence="1">
    <location>
        <begin position="1"/>
        <end position="23"/>
    </location>
</feature>
<proteinExistence type="predicted"/>
<gene>
    <name evidence="2" type="ORF">SAMN04488241_10372</name>
</gene>
<dbReference type="Proteomes" id="UP000199586">
    <property type="component" value="Unassembled WGS sequence"/>
</dbReference>
<sequence length="68" mass="7413">MTIDTQTRPADTATDGLKRGSPAAARPIFSTADFALLRTAVLTHLRTIEDDPASVQYSNLYHRLGRLG</sequence>
<evidence type="ECO:0000313" key="3">
    <source>
        <dbReference type="Proteomes" id="UP000199586"/>
    </source>
</evidence>
<dbReference type="RefSeq" id="WP_093331981.1">
    <property type="nucleotide sequence ID" value="NZ_FOXP01000003.1"/>
</dbReference>
<dbReference type="STRING" id="634430.SAMN04488241_10372"/>
<accession>A0A1I5R8H1</accession>
<evidence type="ECO:0000313" key="2">
    <source>
        <dbReference type="EMBL" id="SFP54793.1"/>
    </source>
</evidence>
<dbReference type="EMBL" id="FOXP01000003">
    <property type="protein sequence ID" value="SFP54793.1"/>
    <property type="molecule type" value="Genomic_DNA"/>
</dbReference>
<organism evidence="2 3">
    <name type="scientific">Sphingomonas rubra</name>
    <dbReference type="NCBI Taxonomy" id="634430"/>
    <lineage>
        <taxon>Bacteria</taxon>
        <taxon>Pseudomonadati</taxon>
        <taxon>Pseudomonadota</taxon>
        <taxon>Alphaproteobacteria</taxon>
        <taxon>Sphingomonadales</taxon>
        <taxon>Sphingomonadaceae</taxon>
        <taxon>Sphingomonas</taxon>
    </lineage>
</organism>
<keyword evidence="3" id="KW-1185">Reference proteome</keyword>
<name>A0A1I5R8H1_9SPHN</name>
<dbReference type="OrthoDB" id="8373484at2"/>
<evidence type="ECO:0000256" key="1">
    <source>
        <dbReference type="SAM" id="MobiDB-lite"/>
    </source>
</evidence>
<reference evidence="2 3" key="1">
    <citation type="submission" date="2016-10" db="EMBL/GenBank/DDBJ databases">
        <authorList>
            <person name="de Groot N.N."/>
        </authorList>
    </citation>
    <scope>NUCLEOTIDE SEQUENCE [LARGE SCALE GENOMIC DNA]</scope>
    <source>
        <strain evidence="2 3">CGMCC 1.9113</strain>
    </source>
</reference>